<feature type="compositionally biased region" description="Polar residues" evidence="1">
    <location>
        <begin position="12"/>
        <end position="22"/>
    </location>
</feature>
<reference evidence="4" key="1">
    <citation type="journal article" date="2019" name="Int. J. Syst. Evol. Microbiol.">
        <title>The Global Catalogue of Microorganisms (GCM) 10K type strain sequencing project: providing services to taxonomists for standard genome sequencing and annotation.</title>
        <authorList>
            <consortium name="The Broad Institute Genomics Platform"/>
            <consortium name="The Broad Institute Genome Sequencing Center for Infectious Disease"/>
            <person name="Wu L."/>
            <person name="Ma J."/>
        </authorList>
    </citation>
    <scope>NUCLEOTIDE SEQUENCE [LARGE SCALE GENOMIC DNA]</scope>
    <source>
        <strain evidence="4">NBRC 108728</strain>
    </source>
</reference>
<evidence type="ECO:0000313" key="4">
    <source>
        <dbReference type="Proteomes" id="UP001321486"/>
    </source>
</evidence>
<feature type="domain" description="Uracil-DNA glycosylase-like" evidence="2">
    <location>
        <begin position="29"/>
        <end position="129"/>
    </location>
</feature>
<dbReference type="InterPro" id="IPR036895">
    <property type="entry name" value="Uracil-DNA_glycosylase-like_sf"/>
</dbReference>
<evidence type="ECO:0000259" key="2">
    <source>
        <dbReference type="Pfam" id="PF03167"/>
    </source>
</evidence>
<proteinExistence type="predicted"/>
<feature type="region of interest" description="Disordered" evidence="1">
    <location>
        <begin position="1"/>
        <end position="26"/>
    </location>
</feature>
<keyword evidence="4" id="KW-1185">Reference proteome</keyword>
<protein>
    <recommendedName>
        <fullName evidence="2">Uracil-DNA glycosylase-like domain-containing protein</fullName>
    </recommendedName>
</protein>
<dbReference type="Pfam" id="PF03167">
    <property type="entry name" value="UDG"/>
    <property type="match status" value="1"/>
</dbReference>
<dbReference type="InterPro" id="IPR005122">
    <property type="entry name" value="Uracil-DNA_glycosylase-like"/>
</dbReference>
<dbReference type="EMBL" id="AP027732">
    <property type="protein sequence ID" value="BDZ48634.1"/>
    <property type="molecule type" value="Genomic_DNA"/>
</dbReference>
<dbReference type="Gene3D" id="3.40.470.10">
    <property type="entry name" value="Uracil-DNA glycosylase-like domain"/>
    <property type="match status" value="1"/>
</dbReference>
<organism evidence="3 4">
    <name type="scientific">Frondihabitans sucicola</name>
    <dbReference type="NCBI Taxonomy" id="1268041"/>
    <lineage>
        <taxon>Bacteria</taxon>
        <taxon>Bacillati</taxon>
        <taxon>Actinomycetota</taxon>
        <taxon>Actinomycetes</taxon>
        <taxon>Micrococcales</taxon>
        <taxon>Microbacteriaceae</taxon>
        <taxon>Frondihabitans</taxon>
    </lineage>
</organism>
<sequence>MLMESPGPATIAQGSPAISSEDNPGPTAKAFRAARIESGLARDQYLRWNVVPWALHRSPTVGDLEEARPALGQLLAALTEVRAIVTFGTPALTGVMRHFTLSDDVRVVPVLAAPHPSPANATRFAEEHLRAVTALRHAAAV</sequence>
<name>A0ABM8GJR5_9MICO</name>
<accession>A0ABM8GJR5</accession>
<evidence type="ECO:0000256" key="1">
    <source>
        <dbReference type="SAM" id="MobiDB-lite"/>
    </source>
</evidence>
<gene>
    <name evidence="3" type="ORF">GCM10025867_08750</name>
</gene>
<dbReference type="Proteomes" id="UP001321486">
    <property type="component" value="Chromosome"/>
</dbReference>
<dbReference type="SUPFAM" id="SSF52141">
    <property type="entry name" value="Uracil-DNA glycosylase-like"/>
    <property type="match status" value="1"/>
</dbReference>
<evidence type="ECO:0000313" key="3">
    <source>
        <dbReference type="EMBL" id="BDZ48634.1"/>
    </source>
</evidence>